<dbReference type="Proteomes" id="UP001345827">
    <property type="component" value="Unassembled WGS sequence"/>
</dbReference>
<dbReference type="PANTHER" id="PTHR37534:SF46">
    <property type="entry name" value="ZN(II)2CYS6 TRANSCRIPTION FACTOR (EUROFUNG)"/>
    <property type="match status" value="1"/>
</dbReference>
<dbReference type="GO" id="GO:0005634">
    <property type="term" value="C:nucleus"/>
    <property type="evidence" value="ECO:0007669"/>
    <property type="project" value="UniProtKB-SubCell"/>
</dbReference>
<reference evidence="3 4" key="1">
    <citation type="submission" date="2023-06" db="EMBL/GenBank/DDBJ databases">
        <title>Black Yeasts Isolated from many extreme environments.</title>
        <authorList>
            <person name="Coleine C."/>
            <person name="Stajich J.E."/>
            <person name="Selbmann L."/>
        </authorList>
    </citation>
    <scope>NUCLEOTIDE SEQUENCE [LARGE SCALE GENOMIC DNA]</scope>
    <source>
        <strain evidence="3 4">CCFEE 5887</strain>
    </source>
</reference>
<dbReference type="InterPro" id="IPR021858">
    <property type="entry name" value="Fun_TF"/>
</dbReference>
<protein>
    <recommendedName>
        <fullName evidence="5">Arginine metabolism regulation protein II</fullName>
    </recommendedName>
</protein>
<dbReference type="Pfam" id="PF11951">
    <property type="entry name" value="Fungal_trans_2"/>
    <property type="match status" value="1"/>
</dbReference>
<evidence type="ECO:0000256" key="2">
    <source>
        <dbReference type="ARBA" id="ARBA00023242"/>
    </source>
</evidence>
<keyword evidence="4" id="KW-1185">Reference proteome</keyword>
<gene>
    <name evidence="3" type="ORF">LTR25_011186</name>
</gene>
<dbReference type="PANTHER" id="PTHR37534">
    <property type="entry name" value="TRANSCRIPTIONAL ACTIVATOR PROTEIN UGA3"/>
    <property type="match status" value="1"/>
</dbReference>
<comment type="subcellular location">
    <subcellularLocation>
        <location evidence="1">Nucleus</location>
    </subcellularLocation>
</comment>
<sequence length="629" mass="69643">MAEMVNALGESNLNQTINDLAELCPHDGTTLSSGPFSTFRLTPVDCPVPDPGPGSESPPNLAHLERAGFVDLDVVSPLLFLSPAEEMAPSSPGFGAAELEFDSWNLVDLDFDDSASVNHDAFVAQAISDREPSATLPLMMSAPDDFSWEIPSDVRFLLDHFAEQYVDIVSLIKNQKSPWRILHLPSALSTFGELVILRTPDHFRVSLFYAILALSAFHLDRLSGTDHGAGNLWTVGTSHYMRARSELRKGLALKANGTKPAKYKDILVALLTMVTVCITSGTMEDARAYLLQAEMLIRRRGLPKPRKSRKVKILHSIFVFLRVIEESTYIHPESQRRVSYEAAKSASSKRYPSLDLHVITGTQTVDSLQIITWDNLAEADLEPDGRSVFTMVYGMPETLFVLMSHITCLANEVRQNKRTSSGVDPLMLQDLEKRIKIVEELLCNFNATSSSTGVVPQGHFGSDPLLENLSGMFDGSEVMDHPETGQDEAPRSNHVAVVMDHMIRATQSALLIYFYRQVRDVNPRILQPLVKEVKDHLLACENYKTVHGIASSSLVWPGFVAAIEAHDENDFLDLSACLRGCGERSGLRNFDRAAAIAADMRSERLAMAQSCTPNWRDVLQDKHIPLVCS</sequence>
<name>A0AAV9PSH5_9PEZI</name>
<comment type="caution">
    <text evidence="3">The sequence shown here is derived from an EMBL/GenBank/DDBJ whole genome shotgun (WGS) entry which is preliminary data.</text>
</comment>
<evidence type="ECO:0000313" key="4">
    <source>
        <dbReference type="Proteomes" id="UP001345827"/>
    </source>
</evidence>
<evidence type="ECO:0008006" key="5">
    <source>
        <dbReference type="Google" id="ProtNLM"/>
    </source>
</evidence>
<dbReference type="AlphaFoldDB" id="A0AAV9PSH5"/>
<keyword evidence="2" id="KW-0539">Nucleus</keyword>
<accession>A0AAV9PSH5</accession>
<evidence type="ECO:0000313" key="3">
    <source>
        <dbReference type="EMBL" id="KAK5527454.1"/>
    </source>
</evidence>
<organism evidence="3 4">
    <name type="scientific">Vermiconidia calcicola</name>
    <dbReference type="NCBI Taxonomy" id="1690605"/>
    <lineage>
        <taxon>Eukaryota</taxon>
        <taxon>Fungi</taxon>
        <taxon>Dikarya</taxon>
        <taxon>Ascomycota</taxon>
        <taxon>Pezizomycotina</taxon>
        <taxon>Dothideomycetes</taxon>
        <taxon>Dothideomycetidae</taxon>
        <taxon>Mycosphaerellales</taxon>
        <taxon>Extremaceae</taxon>
        <taxon>Vermiconidia</taxon>
    </lineage>
</organism>
<dbReference type="EMBL" id="JAXLQG010000061">
    <property type="protein sequence ID" value="KAK5527454.1"/>
    <property type="molecule type" value="Genomic_DNA"/>
</dbReference>
<evidence type="ECO:0000256" key="1">
    <source>
        <dbReference type="ARBA" id="ARBA00004123"/>
    </source>
</evidence>
<proteinExistence type="predicted"/>